<proteinExistence type="predicted"/>
<dbReference type="SUPFAM" id="SSF141371">
    <property type="entry name" value="PilZ domain-like"/>
    <property type="match status" value="1"/>
</dbReference>
<feature type="domain" description="PilZ" evidence="1">
    <location>
        <begin position="95"/>
        <end position="194"/>
    </location>
</feature>
<comment type="caution">
    <text evidence="2">The sequence shown here is derived from an EMBL/GenBank/DDBJ whole genome shotgun (WGS) entry which is preliminary data.</text>
</comment>
<name>A0ABT1EC28_9FIRM</name>
<dbReference type="InterPro" id="IPR009875">
    <property type="entry name" value="PilZ_domain"/>
</dbReference>
<dbReference type="RefSeq" id="WP_262066283.1">
    <property type="nucleotide sequence ID" value="NZ_JAMXOD010000011.1"/>
</dbReference>
<organism evidence="2 3">
    <name type="scientific">Aequitasia blattaphilus</name>
    <dbReference type="NCBI Taxonomy" id="2949332"/>
    <lineage>
        <taxon>Bacteria</taxon>
        <taxon>Bacillati</taxon>
        <taxon>Bacillota</taxon>
        <taxon>Clostridia</taxon>
        <taxon>Lachnospirales</taxon>
        <taxon>Lachnospiraceae</taxon>
        <taxon>Aequitasia</taxon>
    </lineage>
</organism>
<evidence type="ECO:0000313" key="2">
    <source>
        <dbReference type="EMBL" id="MCP1102497.1"/>
    </source>
</evidence>
<keyword evidence="3" id="KW-1185">Reference proteome</keyword>
<evidence type="ECO:0000313" key="3">
    <source>
        <dbReference type="Proteomes" id="UP001523566"/>
    </source>
</evidence>
<reference evidence="2 3" key="1">
    <citation type="journal article" date="2022" name="Genome Biol. Evol.">
        <title>Host diet, physiology and behaviors set the stage for Lachnospiraceae cladogenesis.</title>
        <authorList>
            <person name="Vera-Ponce De Leon A."/>
            <person name="Schneider M."/>
            <person name="Jahnes B.C."/>
            <person name="Sadowski V."/>
            <person name="Camuy-Velez L.A."/>
            <person name="Duan J."/>
            <person name="Sabree Z.L."/>
        </authorList>
    </citation>
    <scope>NUCLEOTIDE SEQUENCE [LARGE SCALE GENOMIC DNA]</scope>
    <source>
        <strain evidence="2 3">PAL113</strain>
    </source>
</reference>
<sequence length="204" mass="23569">MLLYNCRKAALYDSNENYLCDAEVFVSDKEAITLSFSRPYSQILRSEMTISFFDRFRGVITCECLLSGYEEYITPKREQKCRVHCEVVQVISTIERRSDIKVPINTEVDMLTHDESGNRLPFVAKINNISAGGLCLSSSLALNKGQIIHFTFVPLNKNLHLSAEILRTQEDFTYGARFINITSSTESELRRYVYRVDLKFKKYM</sequence>
<dbReference type="Pfam" id="PF07238">
    <property type="entry name" value="PilZ"/>
    <property type="match status" value="1"/>
</dbReference>
<evidence type="ECO:0000259" key="1">
    <source>
        <dbReference type="Pfam" id="PF07238"/>
    </source>
</evidence>
<dbReference type="Gene3D" id="2.40.10.220">
    <property type="entry name" value="predicted glycosyltransferase like domains"/>
    <property type="match status" value="1"/>
</dbReference>
<gene>
    <name evidence="2" type="ORF">NK125_08740</name>
</gene>
<dbReference type="Proteomes" id="UP001523566">
    <property type="component" value="Unassembled WGS sequence"/>
</dbReference>
<accession>A0ABT1EC28</accession>
<protein>
    <submittedName>
        <fullName evidence="2">PilZ domain-containing protein</fullName>
    </submittedName>
</protein>
<dbReference type="EMBL" id="JAMZFW010000011">
    <property type="protein sequence ID" value="MCP1102497.1"/>
    <property type="molecule type" value="Genomic_DNA"/>
</dbReference>